<feature type="domain" description="DUF559" evidence="2">
    <location>
        <begin position="8"/>
        <end position="113"/>
    </location>
</feature>
<sequence length="115" mass="12968">MATKGVLRDRARGMRKQPSQAERALWDSLRANKLGAKFRRQHPVAPYIADFACVEARLIVEIDGRSHDNAEQVHYDEARTKALAESGWRVLRVRDDDVLAAPQTVIAKITQALHP</sequence>
<protein>
    <submittedName>
        <fullName evidence="3">DNA G:T-mismatch repair endonuclease</fullName>
    </submittedName>
</protein>
<feature type="region of interest" description="Disordered" evidence="1">
    <location>
        <begin position="1"/>
        <end position="22"/>
    </location>
</feature>
<gene>
    <name evidence="3" type="ORF">DSM104635_00798</name>
</gene>
<dbReference type="GO" id="GO:0004519">
    <property type="term" value="F:endonuclease activity"/>
    <property type="evidence" value="ECO:0007669"/>
    <property type="project" value="UniProtKB-KW"/>
</dbReference>
<name>A0A6I6MQX2_9CAUL</name>
<keyword evidence="3" id="KW-0255">Endonuclease</keyword>
<dbReference type="EMBL" id="CP047045">
    <property type="protein sequence ID" value="QGZ93982.1"/>
    <property type="molecule type" value="Genomic_DNA"/>
</dbReference>
<proteinExistence type="predicted"/>
<keyword evidence="3" id="KW-0378">Hydrolase</keyword>
<dbReference type="Gene3D" id="3.40.960.10">
    <property type="entry name" value="VSR Endonuclease"/>
    <property type="match status" value="1"/>
</dbReference>
<dbReference type="KEGG" id="tsv:DSM104635_00798"/>
<dbReference type="AlphaFoldDB" id="A0A6I6MQX2"/>
<evidence type="ECO:0000313" key="3">
    <source>
        <dbReference type="EMBL" id="QGZ93982.1"/>
    </source>
</evidence>
<accession>A0A6I6MQX2</accession>
<dbReference type="Pfam" id="PF04480">
    <property type="entry name" value="DUF559"/>
    <property type="match status" value="1"/>
</dbReference>
<dbReference type="CDD" id="cd01038">
    <property type="entry name" value="Endonuclease_DUF559"/>
    <property type="match status" value="1"/>
</dbReference>
<evidence type="ECO:0000256" key="1">
    <source>
        <dbReference type="SAM" id="MobiDB-lite"/>
    </source>
</evidence>
<reference evidence="4" key="1">
    <citation type="submission" date="2019-12" db="EMBL/GenBank/DDBJ databases">
        <title>Complete genome of Terracaulis silvestris 0127_4.</title>
        <authorList>
            <person name="Vieira S."/>
            <person name="Riedel T."/>
            <person name="Sproer C."/>
            <person name="Pascual J."/>
            <person name="Boedeker C."/>
            <person name="Overmann J."/>
        </authorList>
    </citation>
    <scope>NUCLEOTIDE SEQUENCE [LARGE SCALE GENOMIC DNA]</scope>
    <source>
        <strain evidence="4">0127_4</strain>
    </source>
</reference>
<keyword evidence="3" id="KW-0540">Nuclease</keyword>
<dbReference type="InterPro" id="IPR007569">
    <property type="entry name" value="DUF559"/>
</dbReference>
<organism evidence="3 4">
    <name type="scientific">Terricaulis silvestris</name>
    <dbReference type="NCBI Taxonomy" id="2686094"/>
    <lineage>
        <taxon>Bacteria</taxon>
        <taxon>Pseudomonadati</taxon>
        <taxon>Pseudomonadota</taxon>
        <taxon>Alphaproteobacteria</taxon>
        <taxon>Caulobacterales</taxon>
        <taxon>Caulobacteraceae</taxon>
        <taxon>Terricaulis</taxon>
    </lineage>
</organism>
<dbReference type="InterPro" id="IPR011335">
    <property type="entry name" value="Restrct_endonuc-II-like"/>
</dbReference>
<dbReference type="InterPro" id="IPR047216">
    <property type="entry name" value="Endonuclease_DUF559_bact"/>
</dbReference>
<dbReference type="PANTHER" id="PTHR38590:SF1">
    <property type="entry name" value="BLL0828 PROTEIN"/>
    <property type="match status" value="1"/>
</dbReference>
<dbReference type="RefSeq" id="WP_158764957.1">
    <property type="nucleotide sequence ID" value="NZ_CP047045.1"/>
</dbReference>
<evidence type="ECO:0000313" key="4">
    <source>
        <dbReference type="Proteomes" id="UP000431269"/>
    </source>
</evidence>
<evidence type="ECO:0000259" key="2">
    <source>
        <dbReference type="Pfam" id="PF04480"/>
    </source>
</evidence>
<dbReference type="PANTHER" id="PTHR38590">
    <property type="entry name" value="BLL0828 PROTEIN"/>
    <property type="match status" value="1"/>
</dbReference>
<dbReference type="SUPFAM" id="SSF52980">
    <property type="entry name" value="Restriction endonuclease-like"/>
    <property type="match status" value="1"/>
</dbReference>
<feature type="compositionally biased region" description="Basic and acidic residues" evidence="1">
    <location>
        <begin position="1"/>
        <end position="12"/>
    </location>
</feature>
<dbReference type="Proteomes" id="UP000431269">
    <property type="component" value="Chromosome"/>
</dbReference>
<keyword evidence="4" id="KW-1185">Reference proteome</keyword>